<gene>
    <name evidence="1" type="ordered locus">BFO_0598</name>
</gene>
<name>G8ULZ7_TANFA</name>
<organism evidence="1 2">
    <name type="scientific">Tannerella forsythia (strain ATCC 43037 / JCM 10827 / CCUG 21028 A / KCTC 5666 / FDC 338)</name>
    <name type="common">Bacteroides forsythus</name>
    <dbReference type="NCBI Taxonomy" id="203275"/>
    <lineage>
        <taxon>Bacteria</taxon>
        <taxon>Pseudomonadati</taxon>
        <taxon>Bacteroidota</taxon>
        <taxon>Bacteroidia</taxon>
        <taxon>Bacteroidales</taxon>
        <taxon>Tannerellaceae</taxon>
        <taxon>Tannerella</taxon>
    </lineage>
</organism>
<dbReference type="Proteomes" id="UP000005436">
    <property type="component" value="Chromosome"/>
</dbReference>
<dbReference type="EMBL" id="CP003191">
    <property type="protein sequence ID" value="AEW19858.1"/>
    <property type="molecule type" value="Genomic_DNA"/>
</dbReference>
<sequence>MFWFDKENSLTMFVDIRDEKHKLCDGRSLNIHPDIVVDFTNIPFSDESFKLVVFDPPHLLKAGENSWLAKLFFFKKEFKQSILSLTY</sequence>
<reference evidence="2" key="1">
    <citation type="submission" date="2011-12" db="EMBL/GenBank/DDBJ databases">
        <title>Complete sequence of Tannerella forsythia ATCC 43037.</title>
        <authorList>
            <person name="Dewhirst F."/>
            <person name="Tanner A."/>
            <person name="Izard J."/>
            <person name="Brinkac L."/>
            <person name="Durkin A.S."/>
            <person name="Hostetler J."/>
            <person name="Shetty J."/>
            <person name="Torralba M."/>
            <person name="Gill S."/>
            <person name="Nelson K."/>
        </authorList>
    </citation>
    <scope>NUCLEOTIDE SEQUENCE [LARGE SCALE GENOMIC DNA]</scope>
    <source>
        <strain evidence="2">ATCC 43037 / JCM 10827 / CCUG 33226 / KCTC 5666 / FDC 338</strain>
    </source>
</reference>
<dbReference type="AlphaFoldDB" id="G8ULZ7"/>
<evidence type="ECO:0000313" key="1">
    <source>
        <dbReference type="EMBL" id="AEW19858.1"/>
    </source>
</evidence>
<evidence type="ECO:0000313" key="2">
    <source>
        <dbReference type="Proteomes" id="UP000005436"/>
    </source>
</evidence>
<keyword evidence="2" id="KW-1185">Reference proteome</keyword>
<dbReference type="HOGENOM" id="CLU_176619_0_0_10"/>
<dbReference type="KEGG" id="tfo:BFO_0598"/>
<evidence type="ECO:0008006" key="3">
    <source>
        <dbReference type="Google" id="ProtNLM"/>
    </source>
</evidence>
<proteinExistence type="predicted"/>
<dbReference type="eggNOG" id="COG2226">
    <property type="taxonomic scope" value="Bacteria"/>
</dbReference>
<protein>
    <recommendedName>
        <fullName evidence="3">Methyltransferase</fullName>
    </recommendedName>
</protein>
<accession>G8ULZ7</accession>